<evidence type="ECO:0000256" key="4">
    <source>
        <dbReference type="ARBA" id="ARBA00022692"/>
    </source>
</evidence>
<dbReference type="EMBL" id="KL584834">
    <property type="protein sequence ID" value="KEQ62478.1"/>
    <property type="molecule type" value="Genomic_DNA"/>
</dbReference>
<dbReference type="AlphaFoldDB" id="A0A074VPN7"/>
<keyword evidence="4" id="KW-0812">Transmembrane</keyword>
<reference evidence="11 12" key="1">
    <citation type="journal article" date="2014" name="BMC Genomics">
        <title>Genome sequencing of four Aureobasidium pullulans varieties: biotechnological potential, stress tolerance, and description of new species.</title>
        <authorList>
            <person name="Gostin Ar C."/>
            <person name="Ohm R.A."/>
            <person name="Kogej T."/>
            <person name="Sonjak S."/>
            <person name="Turk M."/>
            <person name="Zajc J."/>
            <person name="Zalar P."/>
            <person name="Grube M."/>
            <person name="Sun H."/>
            <person name="Han J."/>
            <person name="Sharma A."/>
            <person name="Chiniquy J."/>
            <person name="Ngan C.Y."/>
            <person name="Lipzen A."/>
            <person name="Barry K."/>
            <person name="Grigoriev I.V."/>
            <person name="Gunde-Cimerman N."/>
        </authorList>
    </citation>
    <scope>NUCLEOTIDE SEQUENCE [LARGE SCALE GENOMIC DNA]</scope>
    <source>
        <strain evidence="11 12">CBS 110374</strain>
    </source>
</reference>
<keyword evidence="7 9" id="KW-0496">Mitochondrion</keyword>
<proteinExistence type="inferred from homology"/>
<comment type="subcellular location">
    <subcellularLocation>
        <location evidence="1 9">Mitochondrion inner membrane</location>
    </subcellularLocation>
</comment>
<dbReference type="GO" id="GO:0033617">
    <property type="term" value="P:mitochondrial respiratory chain complex IV assembly"/>
    <property type="evidence" value="ECO:0007669"/>
    <property type="project" value="InterPro"/>
</dbReference>
<sequence>MSDDTTRQTASTDKAFVGEQWKGAEPTHAVKPENANVYAAAASQHTAGGSAADVTLSDAAKTIKLEDFAAFPKKPCVRDSLLTGITAGFVVGSSRAIWRAPIQSAANWAVGTFVIGSAGMYQYCQHKRLAEKEGMTRAMEIIDRKQVERKQKEARLERARELRRQKKEEEDTQKFAELNANAANATPGTDEAKSSSWKFW</sequence>
<evidence type="ECO:0000313" key="11">
    <source>
        <dbReference type="EMBL" id="KEQ62478.1"/>
    </source>
</evidence>
<dbReference type="GeneID" id="63915164"/>
<evidence type="ECO:0000256" key="10">
    <source>
        <dbReference type="SAM" id="MobiDB-lite"/>
    </source>
</evidence>
<dbReference type="Proteomes" id="UP000030672">
    <property type="component" value="Unassembled WGS sequence"/>
</dbReference>
<dbReference type="HOGENOM" id="CLU_101495_0_0_1"/>
<evidence type="ECO:0000256" key="7">
    <source>
        <dbReference type="ARBA" id="ARBA00023128"/>
    </source>
</evidence>
<dbReference type="Pfam" id="PF12597">
    <property type="entry name" value="Cox20"/>
    <property type="match status" value="1"/>
</dbReference>
<feature type="region of interest" description="Disordered" evidence="10">
    <location>
        <begin position="158"/>
        <end position="200"/>
    </location>
</feature>
<dbReference type="PANTHER" id="PTHR31586">
    <property type="entry name" value="CYTOCHROME C OXIDASE PROTEIN 20"/>
    <property type="match status" value="1"/>
</dbReference>
<name>A0A074VPN7_AURM1</name>
<dbReference type="GO" id="GO:0005743">
    <property type="term" value="C:mitochondrial inner membrane"/>
    <property type="evidence" value="ECO:0007669"/>
    <property type="project" value="UniProtKB-SubCell"/>
</dbReference>
<accession>A0A074VPN7</accession>
<dbReference type="RefSeq" id="XP_040879501.1">
    <property type="nucleotide sequence ID" value="XM_041021791.1"/>
</dbReference>
<dbReference type="PIRSF" id="PIRSF007871">
    <property type="entry name" value="Cox20"/>
    <property type="match status" value="1"/>
</dbReference>
<dbReference type="PANTHER" id="PTHR31586:SF1">
    <property type="entry name" value="CYTOCHROME C OXIDASE ASSEMBLY PROTEIN COX20, MITOCHONDRIAL"/>
    <property type="match status" value="1"/>
</dbReference>
<feature type="region of interest" description="Disordered" evidence="10">
    <location>
        <begin position="1"/>
        <end position="23"/>
    </location>
</feature>
<evidence type="ECO:0000313" key="12">
    <source>
        <dbReference type="Proteomes" id="UP000030672"/>
    </source>
</evidence>
<keyword evidence="5 9" id="KW-0999">Mitochondrion inner membrane</keyword>
<keyword evidence="12" id="KW-1185">Reference proteome</keyword>
<organism evidence="11 12">
    <name type="scientific">Aureobasidium melanogenum (strain CBS 110374)</name>
    <name type="common">Aureobasidium pullulans var. melanogenum</name>
    <dbReference type="NCBI Taxonomy" id="1043003"/>
    <lineage>
        <taxon>Eukaryota</taxon>
        <taxon>Fungi</taxon>
        <taxon>Dikarya</taxon>
        <taxon>Ascomycota</taxon>
        <taxon>Pezizomycotina</taxon>
        <taxon>Dothideomycetes</taxon>
        <taxon>Dothideomycetidae</taxon>
        <taxon>Dothideales</taxon>
        <taxon>Saccotheciaceae</taxon>
        <taxon>Aureobasidium</taxon>
    </lineage>
</organism>
<evidence type="ECO:0000256" key="6">
    <source>
        <dbReference type="ARBA" id="ARBA00022989"/>
    </source>
</evidence>
<comment type="similarity">
    <text evidence="2 9">Belongs to the COX20 family.</text>
</comment>
<evidence type="ECO:0000256" key="5">
    <source>
        <dbReference type="ARBA" id="ARBA00022792"/>
    </source>
</evidence>
<evidence type="ECO:0000256" key="9">
    <source>
        <dbReference type="PIRNR" id="PIRNR007871"/>
    </source>
</evidence>
<evidence type="ECO:0000256" key="1">
    <source>
        <dbReference type="ARBA" id="ARBA00004273"/>
    </source>
</evidence>
<keyword evidence="8 9" id="KW-0472">Membrane</keyword>
<gene>
    <name evidence="11" type="ORF">M437DRAFT_49169</name>
</gene>
<comment type="function">
    <text evidence="9">Involved in the assembly of the cytochrome c oxidase complex.</text>
</comment>
<evidence type="ECO:0000256" key="2">
    <source>
        <dbReference type="ARBA" id="ARBA00009575"/>
    </source>
</evidence>
<feature type="compositionally biased region" description="Basic and acidic residues" evidence="10">
    <location>
        <begin position="158"/>
        <end position="174"/>
    </location>
</feature>
<evidence type="ECO:0000256" key="8">
    <source>
        <dbReference type="ARBA" id="ARBA00023136"/>
    </source>
</evidence>
<protein>
    <recommendedName>
        <fullName evidence="3 9">Cytochrome c oxidase assembly protein COX20, mitochondrial</fullName>
    </recommendedName>
</protein>
<evidence type="ECO:0000256" key="3">
    <source>
        <dbReference type="ARBA" id="ARBA00017689"/>
    </source>
</evidence>
<keyword evidence="6" id="KW-1133">Transmembrane helix</keyword>
<dbReference type="InterPro" id="IPR022533">
    <property type="entry name" value="Cox20"/>
</dbReference>